<protein>
    <submittedName>
        <fullName evidence="1">Uncharacterized protein</fullName>
    </submittedName>
</protein>
<evidence type="ECO:0000313" key="1">
    <source>
        <dbReference type="EMBL" id="BAI81790.1"/>
    </source>
</evidence>
<keyword evidence="2" id="KW-1185">Reference proteome</keyword>
<dbReference type="KEGG" id="ddf:DEFDS_P170"/>
<name>D3PEZ8_DEFDS</name>
<dbReference type="AlphaFoldDB" id="D3PEZ8"/>
<dbReference type="Proteomes" id="UP000001520">
    <property type="component" value="Plasmid megaplasmid pDF308"/>
</dbReference>
<reference evidence="1 2" key="1">
    <citation type="journal article" date="2010" name="DNA Res.">
        <title>Bacterial lifestyle in a deep-sea hydrothermal vent chimney revealed by the genome sequence of the thermophilic bacterium Deferribacter desulfuricans SSM1.</title>
        <authorList>
            <person name="Takaki Y."/>
            <person name="Shimamura S."/>
            <person name="Nakagawa S."/>
            <person name="Fukuhara Y."/>
            <person name="Horikawa H."/>
            <person name="Ankai A."/>
            <person name="Harada T."/>
            <person name="Hosoyama A."/>
            <person name="Oguchi A."/>
            <person name="Fukui S."/>
            <person name="Fujita N."/>
            <person name="Takami H."/>
            <person name="Takai K."/>
        </authorList>
    </citation>
    <scope>NUCLEOTIDE SEQUENCE [LARGE SCALE GENOMIC DNA]</scope>
    <source>
        <strain evidence="2">DSM 14783 / JCM 11476 / NBRC 101012 / SSM1</strain>
        <plasmid evidence="2">Plasmid megaplasmid pDF308</plasmid>
    </source>
</reference>
<accession>D3PEZ8</accession>
<organism evidence="1 2">
    <name type="scientific">Deferribacter desulfuricans (strain DSM 14783 / JCM 11476 / NBRC 101012 / SSM1)</name>
    <dbReference type="NCBI Taxonomy" id="639282"/>
    <lineage>
        <taxon>Bacteria</taxon>
        <taxon>Pseudomonadati</taxon>
        <taxon>Deferribacterota</taxon>
        <taxon>Deferribacteres</taxon>
        <taxon>Deferribacterales</taxon>
        <taxon>Deferribacteraceae</taxon>
        <taxon>Deferribacter</taxon>
    </lineage>
</organism>
<dbReference type="EMBL" id="AP011530">
    <property type="protein sequence ID" value="BAI81790.1"/>
    <property type="molecule type" value="Genomic_DNA"/>
</dbReference>
<dbReference type="RefSeq" id="WP_013009008.1">
    <property type="nucleotide sequence ID" value="NC_013940.1"/>
</dbReference>
<dbReference type="HOGENOM" id="CLU_2080923_0_0_0"/>
<gene>
    <name evidence="1" type="ordered locus">DEFDS_P170</name>
</gene>
<keyword evidence="1" id="KW-0614">Plasmid</keyword>
<proteinExistence type="predicted"/>
<evidence type="ECO:0000313" key="2">
    <source>
        <dbReference type="Proteomes" id="UP000001520"/>
    </source>
</evidence>
<sequence length="117" mass="13760">MLTKITSDLVNNIVNTLKNKVNDYDTIQDLPLEEQIKYCLKTTHLNNDEKLALMISTSFYFINKNKYNDFNEHCINQLIYYLIDIFGTNSSVHNVIRIIKNTLKNENLFEKDINVII</sequence>
<geneLocation type="plasmid" evidence="1 2">
    <name>megaplasmid pDF308</name>
</geneLocation>